<dbReference type="InterPro" id="IPR023779">
    <property type="entry name" value="Chromodomain_CS"/>
</dbReference>
<evidence type="ECO:0000256" key="1">
    <source>
        <dbReference type="ARBA" id="ARBA00004123"/>
    </source>
</evidence>
<evidence type="ECO:0000256" key="2">
    <source>
        <dbReference type="ARBA" id="ARBA00023242"/>
    </source>
</evidence>
<protein>
    <recommendedName>
        <fullName evidence="3">Chromo domain-containing protein</fullName>
    </recommendedName>
</protein>
<dbReference type="Proteomes" id="UP001162060">
    <property type="component" value="Unassembled WGS sequence"/>
</dbReference>
<dbReference type="SMART" id="SM00298">
    <property type="entry name" value="CHROMO"/>
    <property type="match status" value="1"/>
</dbReference>
<dbReference type="InterPro" id="IPR016197">
    <property type="entry name" value="Chromo-like_dom_sf"/>
</dbReference>
<dbReference type="AlphaFoldDB" id="A0AAV1TS06"/>
<keyword evidence="2" id="KW-0539">Nucleus</keyword>
<dbReference type="InterPro" id="IPR023780">
    <property type="entry name" value="Chromo_domain"/>
</dbReference>
<evidence type="ECO:0000259" key="3">
    <source>
        <dbReference type="PROSITE" id="PS50013"/>
    </source>
</evidence>
<reference evidence="4" key="1">
    <citation type="submission" date="2024-01" db="EMBL/GenBank/DDBJ databases">
        <authorList>
            <person name="Webb A."/>
        </authorList>
    </citation>
    <scope>NUCLEOTIDE SEQUENCE</scope>
    <source>
        <strain evidence="4">Pm1</strain>
    </source>
</reference>
<dbReference type="GO" id="GO:0005634">
    <property type="term" value="C:nucleus"/>
    <property type="evidence" value="ECO:0007669"/>
    <property type="project" value="UniProtKB-SubCell"/>
</dbReference>
<accession>A0AAV1TS06</accession>
<dbReference type="InterPro" id="IPR000953">
    <property type="entry name" value="Chromo/chromo_shadow_dom"/>
</dbReference>
<proteinExistence type="predicted"/>
<sequence length="220" mass="24433">MDSSGGQRFLVERILNHRDVNGVRTSYLVRWRGYPPAWDSWEPLAQLIVNVLGPVEQYDETHPLRLKKGRRKNTSPEREYRDCKVSIPSAISEEICIKFGEPGLTANALDVADEGIPSLHQGFAVSYTATIVPPMFEERIGEELFLSTDSFRAGIRWANLSATEQRDSIPFGGHAGHSIRLSGWRHPRRLHLGSVAQDISVPGLLIGSSMSTSTCVTPIP</sequence>
<comment type="subcellular location">
    <subcellularLocation>
        <location evidence="1">Nucleus</location>
    </subcellularLocation>
</comment>
<dbReference type="PROSITE" id="PS50013">
    <property type="entry name" value="CHROMO_2"/>
    <property type="match status" value="1"/>
</dbReference>
<comment type="caution">
    <text evidence="4">The sequence shown here is derived from an EMBL/GenBank/DDBJ whole genome shotgun (WGS) entry which is preliminary data.</text>
</comment>
<dbReference type="EMBL" id="CAKLBY020000074">
    <property type="protein sequence ID" value="CAK7924386.1"/>
    <property type="molecule type" value="Genomic_DNA"/>
</dbReference>
<dbReference type="Pfam" id="PF00385">
    <property type="entry name" value="Chromo"/>
    <property type="match status" value="1"/>
</dbReference>
<dbReference type="PROSITE" id="PS00598">
    <property type="entry name" value="CHROMO_1"/>
    <property type="match status" value="1"/>
</dbReference>
<name>A0AAV1TS06_9STRA</name>
<feature type="domain" description="Chromo" evidence="3">
    <location>
        <begin position="9"/>
        <end position="70"/>
    </location>
</feature>
<gene>
    <name evidence="4" type="ORF">PM001_LOCUS9536</name>
</gene>
<dbReference type="Gene3D" id="2.40.50.40">
    <property type="match status" value="1"/>
</dbReference>
<evidence type="ECO:0000313" key="5">
    <source>
        <dbReference type="Proteomes" id="UP001162060"/>
    </source>
</evidence>
<dbReference type="SUPFAM" id="SSF54160">
    <property type="entry name" value="Chromo domain-like"/>
    <property type="match status" value="1"/>
</dbReference>
<organism evidence="4 5">
    <name type="scientific">Peronospora matthiolae</name>
    <dbReference type="NCBI Taxonomy" id="2874970"/>
    <lineage>
        <taxon>Eukaryota</taxon>
        <taxon>Sar</taxon>
        <taxon>Stramenopiles</taxon>
        <taxon>Oomycota</taxon>
        <taxon>Peronosporomycetes</taxon>
        <taxon>Peronosporales</taxon>
        <taxon>Peronosporaceae</taxon>
        <taxon>Peronospora</taxon>
    </lineage>
</organism>
<dbReference type="CDD" id="cd00024">
    <property type="entry name" value="CD_CSD"/>
    <property type="match status" value="1"/>
</dbReference>
<evidence type="ECO:0000313" key="4">
    <source>
        <dbReference type="EMBL" id="CAK7924386.1"/>
    </source>
</evidence>